<dbReference type="InterPro" id="IPR050135">
    <property type="entry name" value="dGTPase-like"/>
</dbReference>
<gene>
    <name evidence="4" type="ORF">GCM10008939_17510</name>
</gene>
<dbReference type="InterPro" id="IPR026875">
    <property type="entry name" value="PHydrolase_assoc_dom"/>
</dbReference>
<dbReference type="HAMAP" id="MF_01212">
    <property type="entry name" value="dGTPase_type2"/>
    <property type="match status" value="1"/>
</dbReference>
<dbReference type="GO" id="GO:0006203">
    <property type="term" value="P:dGTP catabolic process"/>
    <property type="evidence" value="ECO:0007669"/>
    <property type="project" value="TreeGrafter"/>
</dbReference>
<feature type="domain" description="HD" evidence="3">
    <location>
        <begin position="68"/>
        <end position="223"/>
    </location>
</feature>
<dbReference type="InterPro" id="IPR023023">
    <property type="entry name" value="dNTPase_2"/>
</dbReference>
<reference evidence="4" key="1">
    <citation type="journal article" date="2014" name="Int. J. Syst. Evol. Microbiol.">
        <title>Complete genome sequence of Corynebacterium casei LMG S-19264T (=DSM 44701T), isolated from a smear-ripened cheese.</title>
        <authorList>
            <consortium name="US DOE Joint Genome Institute (JGI-PGF)"/>
            <person name="Walter F."/>
            <person name="Albersmeier A."/>
            <person name="Kalinowski J."/>
            <person name="Ruckert C."/>
        </authorList>
    </citation>
    <scope>NUCLEOTIDE SEQUENCE</scope>
    <source>
        <strain evidence="4">JCM 14371</strain>
    </source>
</reference>
<proteinExistence type="inferred from homology"/>
<protein>
    <recommendedName>
        <fullName evidence="2">Deoxyguanosinetriphosphate triphosphohydrolase-like protein</fullName>
    </recommendedName>
</protein>
<dbReference type="PROSITE" id="PS51831">
    <property type="entry name" value="HD"/>
    <property type="match status" value="1"/>
</dbReference>
<comment type="similarity">
    <text evidence="2">Belongs to the dGTPase family. Type 2 subfamily.</text>
</comment>
<accession>A0A917UQ28</accession>
<dbReference type="CDD" id="cd00077">
    <property type="entry name" value="HDc"/>
    <property type="match status" value="1"/>
</dbReference>
<dbReference type="Pfam" id="PF13286">
    <property type="entry name" value="HD_assoc"/>
    <property type="match status" value="1"/>
</dbReference>
<organism evidence="4 5">
    <name type="scientific">Deinococcus aquiradiocola</name>
    <dbReference type="NCBI Taxonomy" id="393059"/>
    <lineage>
        <taxon>Bacteria</taxon>
        <taxon>Thermotogati</taxon>
        <taxon>Deinococcota</taxon>
        <taxon>Deinococci</taxon>
        <taxon>Deinococcales</taxon>
        <taxon>Deinococcaceae</taxon>
        <taxon>Deinococcus</taxon>
    </lineage>
</organism>
<keyword evidence="5" id="KW-1185">Reference proteome</keyword>
<evidence type="ECO:0000313" key="4">
    <source>
        <dbReference type="EMBL" id="GGJ73743.1"/>
    </source>
</evidence>
<dbReference type="PANTHER" id="PTHR11373">
    <property type="entry name" value="DEOXYNUCLEOSIDE TRIPHOSPHATE TRIPHOSPHOHYDROLASE"/>
    <property type="match status" value="1"/>
</dbReference>
<dbReference type="SUPFAM" id="SSF109604">
    <property type="entry name" value="HD-domain/PDEase-like"/>
    <property type="match status" value="1"/>
</dbReference>
<name>A0A917UQ28_9DEIO</name>
<dbReference type="PANTHER" id="PTHR11373:SF32">
    <property type="entry name" value="DEOXYGUANOSINETRIPHOSPHATE TRIPHOSPHOHYDROLASE"/>
    <property type="match status" value="1"/>
</dbReference>
<dbReference type="Proteomes" id="UP000635726">
    <property type="component" value="Unassembled WGS sequence"/>
</dbReference>
<keyword evidence="1 2" id="KW-0378">Hydrolase</keyword>
<dbReference type="Pfam" id="PF01966">
    <property type="entry name" value="HD"/>
    <property type="match status" value="1"/>
</dbReference>
<dbReference type="NCBIfam" id="TIGR01353">
    <property type="entry name" value="dGTP_triPase"/>
    <property type="match status" value="1"/>
</dbReference>
<evidence type="ECO:0000313" key="5">
    <source>
        <dbReference type="Proteomes" id="UP000635726"/>
    </source>
</evidence>
<dbReference type="Gene3D" id="1.10.3210.10">
    <property type="entry name" value="Hypothetical protein af1432"/>
    <property type="match status" value="1"/>
</dbReference>
<evidence type="ECO:0000259" key="3">
    <source>
        <dbReference type="PROSITE" id="PS51831"/>
    </source>
</evidence>
<sequence length="442" mass="48280">MTGAVPFDWFSPLHTARRYPSESSGAEGDLRDPYERDRARIIHSGAFRRLQGKSQIFAAGWSGYLRTRVTHAMEVAQIARAIASNHGLPGSLAEAAALAHDLGHPPFGHNGEEALNTCMAPYAAELGVGFEGNAQTYRILTRLEPLTTRHPGVNVTRATLQGILKYPGGKDGHPALYADDAHDDAGWLYGQPGTPDRTPVNDTPPPRSIICQVMDWADDIAYSLHDLEDGLSARLLNHRSLVTPEVVWRVTQRVRRSAAHLPGASSLDEATVQAVLGDLTRRLDDGYSLTPGTARVREVMGGYVRHFVTATRIKPAPHHDPGSAFAFTLLAPSALQLECAVLKGITQELILRDQRTGVYARQAVRIVTDLFGVLMDAASHDLDDIRAAILPDDTRRQLHLAASEAERARLVCDFVSGMTDSQASQYHERLFSARQSSPFAPL</sequence>
<evidence type="ECO:0000256" key="1">
    <source>
        <dbReference type="ARBA" id="ARBA00022801"/>
    </source>
</evidence>
<dbReference type="EMBL" id="BMOE01000005">
    <property type="protein sequence ID" value="GGJ73743.1"/>
    <property type="molecule type" value="Genomic_DNA"/>
</dbReference>
<reference evidence="4" key="2">
    <citation type="submission" date="2020-09" db="EMBL/GenBank/DDBJ databases">
        <authorList>
            <person name="Sun Q."/>
            <person name="Ohkuma M."/>
        </authorList>
    </citation>
    <scope>NUCLEOTIDE SEQUENCE</scope>
    <source>
        <strain evidence="4">JCM 14371</strain>
    </source>
</reference>
<dbReference type="InterPro" id="IPR006674">
    <property type="entry name" value="HD_domain"/>
</dbReference>
<evidence type="ECO:0000256" key="2">
    <source>
        <dbReference type="HAMAP-Rule" id="MF_01212"/>
    </source>
</evidence>
<dbReference type="InterPro" id="IPR003607">
    <property type="entry name" value="HD/PDEase_dom"/>
</dbReference>
<dbReference type="InterPro" id="IPR006261">
    <property type="entry name" value="dGTPase"/>
</dbReference>
<dbReference type="RefSeq" id="WP_188962445.1">
    <property type="nucleotide sequence ID" value="NZ_BMOE01000005.1"/>
</dbReference>
<dbReference type="SMART" id="SM00471">
    <property type="entry name" value="HDc"/>
    <property type="match status" value="1"/>
</dbReference>
<comment type="caution">
    <text evidence="4">The sequence shown here is derived from an EMBL/GenBank/DDBJ whole genome shotgun (WGS) entry which is preliminary data.</text>
</comment>
<dbReference type="AlphaFoldDB" id="A0A917UQ28"/>
<dbReference type="GO" id="GO:0008832">
    <property type="term" value="F:dGTPase activity"/>
    <property type="evidence" value="ECO:0007669"/>
    <property type="project" value="TreeGrafter"/>
</dbReference>